<dbReference type="NCBIfam" id="TIGR01085">
    <property type="entry name" value="murE"/>
    <property type="match status" value="1"/>
</dbReference>
<evidence type="ECO:0000256" key="1">
    <source>
        <dbReference type="ARBA" id="ARBA00004752"/>
    </source>
</evidence>
<dbReference type="STRING" id="571933.SAMN05216362_10129"/>
<feature type="modified residue" description="N6-carboxylysine" evidence="8">
    <location>
        <position position="220"/>
    </location>
</feature>
<evidence type="ECO:0000256" key="5">
    <source>
        <dbReference type="ARBA" id="ARBA00022984"/>
    </source>
</evidence>
<feature type="short sequence motif" description="Meso-diaminopimelate recognition motif" evidence="8">
    <location>
        <begin position="408"/>
        <end position="411"/>
    </location>
</feature>
<dbReference type="SUPFAM" id="SSF63418">
    <property type="entry name" value="MurE/MurF N-terminal domain"/>
    <property type="match status" value="1"/>
</dbReference>
<keyword evidence="8" id="KW-0963">Cytoplasm</keyword>
<dbReference type="GO" id="GO:0008360">
    <property type="term" value="P:regulation of cell shape"/>
    <property type="evidence" value="ECO:0007669"/>
    <property type="project" value="UniProtKB-KW"/>
</dbReference>
<feature type="binding site" evidence="8">
    <location>
        <position position="186"/>
    </location>
    <ligand>
        <name>UDP-N-acetyl-alpha-D-muramoyl-L-alanyl-D-glutamate</name>
        <dbReference type="ChEBI" id="CHEBI:83900"/>
    </ligand>
</feature>
<feature type="binding site" evidence="8">
    <location>
        <position position="33"/>
    </location>
    <ligand>
        <name>UDP-N-acetyl-alpha-D-muramoyl-L-alanyl-D-glutamate</name>
        <dbReference type="ChEBI" id="CHEBI:83900"/>
    </ligand>
</feature>
<dbReference type="Pfam" id="PF02875">
    <property type="entry name" value="Mur_ligase_C"/>
    <property type="match status" value="1"/>
</dbReference>
<dbReference type="InterPro" id="IPR005761">
    <property type="entry name" value="UDP-N-AcMur-Glu-dNH2Pim_ligase"/>
</dbReference>
<keyword evidence="8" id="KW-0460">Magnesium</keyword>
<feature type="domain" description="Mur ligase N-terminal catalytic" evidence="10">
    <location>
        <begin position="26"/>
        <end position="97"/>
    </location>
</feature>
<keyword evidence="4 8" id="KW-0133">Cell shape</keyword>
<dbReference type="GO" id="GO:0071555">
    <property type="term" value="P:cell wall organization"/>
    <property type="evidence" value="ECO:0007669"/>
    <property type="project" value="UniProtKB-KW"/>
</dbReference>
<dbReference type="InterPro" id="IPR004101">
    <property type="entry name" value="Mur_ligase_C"/>
</dbReference>
<keyword evidence="8" id="KW-0067">ATP-binding</keyword>
<feature type="binding site" evidence="8">
    <location>
        <position position="458"/>
    </location>
    <ligand>
        <name>meso-2,6-diaminopimelate</name>
        <dbReference type="ChEBI" id="CHEBI:57791"/>
    </ligand>
</feature>
<dbReference type="GO" id="GO:0008765">
    <property type="term" value="F:UDP-N-acetylmuramoylalanyl-D-glutamate-2,6-diaminopimelate ligase activity"/>
    <property type="evidence" value="ECO:0007669"/>
    <property type="project" value="UniProtKB-UniRule"/>
</dbReference>
<dbReference type="InterPro" id="IPR036615">
    <property type="entry name" value="Mur_ligase_C_dom_sf"/>
</dbReference>
<feature type="binding site" evidence="8">
    <location>
        <position position="152"/>
    </location>
    <ligand>
        <name>UDP-N-acetyl-alpha-D-muramoyl-L-alanyl-D-glutamate</name>
        <dbReference type="ChEBI" id="CHEBI:83900"/>
    </ligand>
</feature>
<evidence type="ECO:0000256" key="3">
    <source>
        <dbReference type="ARBA" id="ARBA00022618"/>
    </source>
</evidence>
<dbReference type="NCBIfam" id="NF001126">
    <property type="entry name" value="PRK00139.1-4"/>
    <property type="match status" value="1"/>
</dbReference>
<dbReference type="GO" id="GO:0051301">
    <property type="term" value="P:cell division"/>
    <property type="evidence" value="ECO:0007669"/>
    <property type="project" value="UniProtKB-KW"/>
</dbReference>
<comment type="pathway">
    <text evidence="1 8 9">Cell wall biogenesis; peptidoglycan biosynthesis.</text>
</comment>
<feature type="binding site" evidence="8">
    <location>
        <position position="462"/>
    </location>
    <ligand>
        <name>meso-2,6-diaminopimelate</name>
        <dbReference type="ChEBI" id="CHEBI:57791"/>
    </ligand>
</feature>
<dbReference type="InterPro" id="IPR035911">
    <property type="entry name" value="MurE/MurF_N"/>
</dbReference>
<feature type="domain" description="Mur ligase central" evidence="12">
    <location>
        <begin position="109"/>
        <end position="313"/>
    </location>
</feature>
<keyword evidence="7 8" id="KW-0961">Cell wall biogenesis/degradation</keyword>
<dbReference type="PANTHER" id="PTHR23135:SF4">
    <property type="entry name" value="UDP-N-ACETYLMURAMOYL-L-ALANYL-D-GLUTAMATE--2,6-DIAMINOPIMELATE LIGASE MURE HOMOLOG, CHLOROPLASTIC"/>
    <property type="match status" value="1"/>
</dbReference>
<dbReference type="EMBL" id="FOES01000001">
    <property type="protein sequence ID" value="SEP55190.1"/>
    <property type="molecule type" value="Genomic_DNA"/>
</dbReference>
<protein>
    <recommendedName>
        <fullName evidence="8">UDP-N-acetylmuramoyl-L-alanyl-D-glutamate--2,6-diaminopimelate ligase</fullName>
        <ecNumber evidence="8">6.3.2.13</ecNumber>
    </recommendedName>
    <alternativeName>
        <fullName evidence="8">Meso-A2pm-adding enzyme</fullName>
    </alternativeName>
    <alternativeName>
        <fullName evidence="8">Meso-diaminopimelate-adding enzyme</fullName>
    </alternativeName>
    <alternativeName>
        <fullName evidence="8">UDP-MurNAc-L-Ala-D-Glu:meso-diaminopimelate ligase</fullName>
    </alternativeName>
    <alternativeName>
        <fullName evidence="8">UDP-MurNAc-tripeptide synthetase</fullName>
    </alternativeName>
    <alternativeName>
        <fullName evidence="8">UDP-N-acetylmuramyl-tripeptide synthetase</fullName>
    </alternativeName>
</protein>
<keyword evidence="5 8" id="KW-0573">Peptidoglycan synthesis</keyword>
<dbReference type="EC" id="6.3.2.13" evidence="8"/>
<evidence type="ECO:0000259" key="11">
    <source>
        <dbReference type="Pfam" id="PF02875"/>
    </source>
</evidence>
<keyword evidence="8 13" id="KW-0436">Ligase</keyword>
<dbReference type="UniPathway" id="UPA00219"/>
<dbReference type="InterPro" id="IPR000713">
    <property type="entry name" value="Mur_ligase_N"/>
</dbReference>
<evidence type="ECO:0000259" key="10">
    <source>
        <dbReference type="Pfam" id="PF01225"/>
    </source>
</evidence>
<sequence length="494" mass="55392">MHLHELVESLNIYKTDADERLENVDVKNIEMDSRKVENNSLFVCIKGTQVDGHQFVKDAEENGACAIVAEDTVDTTLPVIYVPSTVKALAVLADRFYGTPSKSLNIVGITGTNGKTTTTYLLDGIFKENNQNTAIIGTIDMKIGDKTYPLNNTTPDSLFLHKHLHLMKEQGVDTVIMEASSHALHQGRVHGVQFDTVVFTNLTQDHLDYHLNMNDYAYAKSLLFAQLGNDYTQNKIAVINADDHYSEVMSKASPFPFIPYGLTDDAYIKAKNLDLQADSTSFEVLTPNEQFKVESRLTGKFNIYNILAAISVAYQYRISSEIIQKALRNINGVPGRLENVDVGQPYSVIVDYAHTPDSLENVLQTLNEIKENRIITVVGCGGDRDRSKRPKMADASIKYSQLSLFTSDNPRTEDPKHILKDMTGHLKGDEFKVIIDRKEAIKEAIWTAKEGDIILIAGKGHETYQEVNGARHHFDDREIAKTYIEERMKESQST</sequence>
<keyword evidence="3 8" id="KW-0132">Cell division</keyword>
<dbReference type="GO" id="GO:0009252">
    <property type="term" value="P:peptidoglycan biosynthetic process"/>
    <property type="evidence" value="ECO:0007669"/>
    <property type="project" value="UniProtKB-UniRule"/>
</dbReference>
<dbReference type="Pfam" id="PF08245">
    <property type="entry name" value="Mur_ligase_M"/>
    <property type="match status" value="1"/>
</dbReference>
<feature type="binding site" evidence="8">
    <location>
        <begin position="153"/>
        <end position="154"/>
    </location>
    <ligand>
        <name>UDP-N-acetyl-alpha-D-muramoyl-L-alanyl-D-glutamate</name>
        <dbReference type="ChEBI" id="CHEBI:83900"/>
    </ligand>
</feature>
<name>A0A1H8YSN8_9BACI</name>
<accession>A0A1H8YSN8</accession>
<evidence type="ECO:0000259" key="12">
    <source>
        <dbReference type="Pfam" id="PF08245"/>
    </source>
</evidence>
<dbReference type="SUPFAM" id="SSF53623">
    <property type="entry name" value="MurD-like peptide ligases, catalytic domain"/>
    <property type="match status" value="1"/>
</dbReference>
<dbReference type="GO" id="GO:0005524">
    <property type="term" value="F:ATP binding"/>
    <property type="evidence" value="ECO:0007669"/>
    <property type="project" value="UniProtKB-UniRule"/>
</dbReference>
<proteinExistence type="inferred from homology"/>
<keyword evidence="8" id="KW-0547">Nucleotide-binding</keyword>
<dbReference type="Gene3D" id="3.40.1190.10">
    <property type="entry name" value="Mur-like, catalytic domain"/>
    <property type="match status" value="1"/>
</dbReference>
<dbReference type="SUPFAM" id="SSF53244">
    <property type="entry name" value="MurD-like peptide ligases, peptide-binding domain"/>
    <property type="match status" value="1"/>
</dbReference>
<feature type="binding site" evidence="8">
    <location>
        <position position="188"/>
    </location>
    <ligand>
        <name>UDP-N-acetyl-alpha-D-muramoyl-L-alanyl-D-glutamate</name>
        <dbReference type="ChEBI" id="CHEBI:83900"/>
    </ligand>
</feature>
<evidence type="ECO:0000256" key="9">
    <source>
        <dbReference type="RuleBase" id="RU004135"/>
    </source>
</evidence>
<feature type="binding site" evidence="8">
    <location>
        <begin position="111"/>
        <end position="117"/>
    </location>
    <ligand>
        <name>ATP</name>
        <dbReference type="ChEBI" id="CHEBI:30616"/>
    </ligand>
</feature>
<comment type="function">
    <text evidence="8">Catalyzes the addition of meso-diaminopimelic acid to the nucleotide precursor UDP-N-acetylmuramoyl-L-alanyl-D-glutamate (UMAG) in the biosynthesis of bacterial cell-wall peptidoglycan.</text>
</comment>
<comment type="cofactor">
    <cofactor evidence="8">
        <name>Mg(2+)</name>
        <dbReference type="ChEBI" id="CHEBI:18420"/>
    </cofactor>
</comment>
<comment type="subcellular location">
    <subcellularLocation>
        <location evidence="8 9">Cytoplasm</location>
    </subcellularLocation>
</comment>
<gene>
    <name evidence="8" type="primary">murE</name>
    <name evidence="13" type="ORF">SAMN05216362_10129</name>
</gene>
<dbReference type="InterPro" id="IPR036565">
    <property type="entry name" value="Mur-like_cat_sf"/>
</dbReference>
<evidence type="ECO:0000256" key="7">
    <source>
        <dbReference type="ARBA" id="ARBA00023316"/>
    </source>
</evidence>
<dbReference type="Proteomes" id="UP000199427">
    <property type="component" value="Unassembled WGS sequence"/>
</dbReference>
<dbReference type="OrthoDB" id="9800958at2"/>
<dbReference type="Gene3D" id="3.40.1390.10">
    <property type="entry name" value="MurE/MurF, N-terminal domain"/>
    <property type="match status" value="1"/>
</dbReference>
<comment type="similarity">
    <text evidence="2 8">Belongs to the MurCDEF family. MurE subfamily.</text>
</comment>
<keyword evidence="14" id="KW-1185">Reference proteome</keyword>
<evidence type="ECO:0000313" key="14">
    <source>
        <dbReference type="Proteomes" id="UP000199427"/>
    </source>
</evidence>
<dbReference type="RefSeq" id="WP_091771985.1">
    <property type="nucleotide sequence ID" value="NZ_CAESCL010000036.1"/>
</dbReference>
<feature type="binding site" evidence="8">
    <location>
        <position position="384"/>
    </location>
    <ligand>
        <name>meso-2,6-diaminopimelate</name>
        <dbReference type="ChEBI" id="CHEBI:57791"/>
    </ligand>
</feature>
<evidence type="ECO:0000313" key="13">
    <source>
        <dbReference type="EMBL" id="SEP55190.1"/>
    </source>
</evidence>
<dbReference type="Gene3D" id="3.90.190.20">
    <property type="entry name" value="Mur ligase, C-terminal domain"/>
    <property type="match status" value="1"/>
</dbReference>
<comment type="PTM">
    <text evidence="8">Carboxylation is probably crucial for Mg(2+) binding and, consequently, for the gamma-phosphate positioning of ATP.</text>
</comment>
<dbReference type="Pfam" id="PF01225">
    <property type="entry name" value="Mur_ligase"/>
    <property type="match status" value="1"/>
</dbReference>
<dbReference type="PANTHER" id="PTHR23135">
    <property type="entry name" value="MUR LIGASE FAMILY MEMBER"/>
    <property type="match status" value="1"/>
</dbReference>
<evidence type="ECO:0000256" key="2">
    <source>
        <dbReference type="ARBA" id="ARBA00005898"/>
    </source>
</evidence>
<keyword evidence="6 8" id="KW-0131">Cell cycle</keyword>
<evidence type="ECO:0000256" key="4">
    <source>
        <dbReference type="ARBA" id="ARBA00022960"/>
    </source>
</evidence>
<reference evidence="13 14" key="1">
    <citation type="submission" date="2016-10" db="EMBL/GenBank/DDBJ databases">
        <authorList>
            <person name="de Groot N.N."/>
        </authorList>
    </citation>
    <scope>NUCLEOTIDE SEQUENCE [LARGE SCALE GENOMIC DNA]</scope>
    <source>
        <strain evidence="13 14">DSM 21633</strain>
    </source>
</reference>
<organism evidence="13 14">
    <name type="scientific">Piscibacillus halophilus</name>
    <dbReference type="NCBI Taxonomy" id="571933"/>
    <lineage>
        <taxon>Bacteria</taxon>
        <taxon>Bacillati</taxon>
        <taxon>Bacillota</taxon>
        <taxon>Bacilli</taxon>
        <taxon>Bacillales</taxon>
        <taxon>Bacillaceae</taxon>
        <taxon>Piscibacillus</taxon>
    </lineage>
</organism>
<dbReference type="InterPro" id="IPR013221">
    <property type="entry name" value="Mur_ligase_cen"/>
</dbReference>
<comment type="caution">
    <text evidence="8">Lacks conserved residue(s) required for the propagation of feature annotation.</text>
</comment>
<dbReference type="GO" id="GO:0000287">
    <property type="term" value="F:magnesium ion binding"/>
    <property type="evidence" value="ECO:0007669"/>
    <property type="project" value="UniProtKB-UniRule"/>
</dbReference>
<dbReference type="AlphaFoldDB" id="A0A1H8YSN8"/>
<evidence type="ECO:0000256" key="6">
    <source>
        <dbReference type="ARBA" id="ARBA00023306"/>
    </source>
</evidence>
<comment type="catalytic activity">
    <reaction evidence="8">
        <text>UDP-N-acetyl-alpha-D-muramoyl-L-alanyl-D-glutamate + meso-2,6-diaminopimelate + ATP = UDP-N-acetyl-alpha-D-muramoyl-L-alanyl-gamma-D-glutamyl-meso-2,6-diaminopimelate + ADP + phosphate + H(+)</text>
        <dbReference type="Rhea" id="RHEA:23676"/>
        <dbReference type="ChEBI" id="CHEBI:15378"/>
        <dbReference type="ChEBI" id="CHEBI:30616"/>
        <dbReference type="ChEBI" id="CHEBI:43474"/>
        <dbReference type="ChEBI" id="CHEBI:57791"/>
        <dbReference type="ChEBI" id="CHEBI:83900"/>
        <dbReference type="ChEBI" id="CHEBI:83905"/>
        <dbReference type="ChEBI" id="CHEBI:456216"/>
        <dbReference type="EC" id="6.3.2.13"/>
    </reaction>
</comment>
<feature type="binding site" evidence="8">
    <location>
        <position position="180"/>
    </location>
    <ligand>
        <name>UDP-N-acetyl-alpha-D-muramoyl-L-alanyl-D-glutamate</name>
        <dbReference type="ChEBI" id="CHEBI:83900"/>
    </ligand>
</feature>
<dbReference type="GO" id="GO:0005737">
    <property type="term" value="C:cytoplasm"/>
    <property type="evidence" value="ECO:0007669"/>
    <property type="project" value="UniProtKB-SubCell"/>
</dbReference>
<evidence type="ECO:0000256" key="8">
    <source>
        <dbReference type="HAMAP-Rule" id="MF_00208"/>
    </source>
</evidence>
<feature type="binding site" evidence="8">
    <location>
        <begin position="408"/>
        <end position="411"/>
    </location>
    <ligand>
        <name>meso-2,6-diaminopimelate</name>
        <dbReference type="ChEBI" id="CHEBI:57791"/>
    </ligand>
</feature>
<dbReference type="HAMAP" id="MF_00208">
    <property type="entry name" value="MurE"/>
    <property type="match status" value="1"/>
</dbReference>
<dbReference type="NCBIfam" id="NF001124">
    <property type="entry name" value="PRK00139.1-2"/>
    <property type="match status" value="1"/>
</dbReference>
<feature type="domain" description="Mur ligase C-terminal" evidence="11">
    <location>
        <begin position="335"/>
        <end position="460"/>
    </location>
</feature>